<accession>A0A1I7RMK2</accession>
<gene>
    <name evidence="2" type="ORF">BXYJ_LOCUS12866</name>
</gene>
<protein>
    <submittedName>
        <fullName evidence="2">(pine wood nematode) hypothetical protein</fullName>
    </submittedName>
</protein>
<sequence>MSDTESPCNASCSKLKRKNSTELEYDDVEEALSAEPICRCEDELNERCLMFRGITPRKGASLYVIIYQMIQEQLKLEDAVKPEDIGRIWVSQTGVKVEFSTKEQVNLIMRFSGRLQSFKFNDRKVRVALLPSPEQLKLKELQDLTLIRLREFYKLQKQDIELSGVDQFVFLPNTEINPTSQRNVVYLQEAVFLVTEKFEELSTRKKLGKTRRKQYTRYKDLVESLGWSVRRDQCLDRLVRSFKRRLDLSNDSVGPSFKRSRGSISMKEEED</sequence>
<dbReference type="OrthoDB" id="10597283at2759"/>
<evidence type="ECO:0000256" key="1">
    <source>
        <dbReference type="SAM" id="MobiDB-lite"/>
    </source>
</evidence>
<dbReference type="Proteomes" id="UP000582659">
    <property type="component" value="Unassembled WGS sequence"/>
</dbReference>
<dbReference type="Proteomes" id="UP000659654">
    <property type="component" value="Unassembled WGS sequence"/>
</dbReference>
<name>A0A1I7RMK2_BURXY</name>
<evidence type="ECO:0000313" key="2">
    <source>
        <dbReference type="EMBL" id="CAD5232775.1"/>
    </source>
</evidence>
<dbReference type="WBParaSite" id="BXY_0193700.1">
    <property type="protein sequence ID" value="BXY_0193700.1"/>
    <property type="gene ID" value="BXY_0193700"/>
</dbReference>
<dbReference type="Proteomes" id="UP000095284">
    <property type="component" value="Unplaced"/>
</dbReference>
<proteinExistence type="predicted"/>
<reference evidence="2" key="2">
    <citation type="submission" date="2020-09" db="EMBL/GenBank/DDBJ databases">
        <authorList>
            <person name="Kikuchi T."/>
        </authorList>
    </citation>
    <scope>NUCLEOTIDE SEQUENCE</scope>
    <source>
        <strain evidence="2">Ka4C1</strain>
    </source>
</reference>
<evidence type="ECO:0000313" key="4">
    <source>
        <dbReference type="Proteomes" id="UP000659654"/>
    </source>
</evidence>
<reference evidence="5" key="1">
    <citation type="submission" date="2016-11" db="UniProtKB">
        <authorList>
            <consortium name="WormBaseParasite"/>
        </authorList>
    </citation>
    <scope>IDENTIFICATION</scope>
</reference>
<dbReference type="AlphaFoldDB" id="A0A1I7RMK2"/>
<evidence type="ECO:0000313" key="3">
    <source>
        <dbReference type="Proteomes" id="UP000095284"/>
    </source>
</evidence>
<evidence type="ECO:0000313" key="5">
    <source>
        <dbReference type="WBParaSite" id="BXY_0193700.1"/>
    </source>
</evidence>
<dbReference type="EMBL" id="CAJFDI010000005">
    <property type="protein sequence ID" value="CAD5232775.1"/>
    <property type="molecule type" value="Genomic_DNA"/>
</dbReference>
<feature type="region of interest" description="Disordered" evidence="1">
    <location>
        <begin position="252"/>
        <end position="271"/>
    </location>
</feature>
<keyword evidence="4" id="KW-1185">Reference proteome</keyword>
<organism evidence="3 5">
    <name type="scientific">Bursaphelenchus xylophilus</name>
    <name type="common">Pinewood nematode worm</name>
    <name type="synonym">Aphelenchoides xylophilus</name>
    <dbReference type="NCBI Taxonomy" id="6326"/>
    <lineage>
        <taxon>Eukaryota</taxon>
        <taxon>Metazoa</taxon>
        <taxon>Ecdysozoa</taxon>
        <taxon>Nematoda</taxon>
        <taxon>Chromadorea</taxon>
        <taxon>Rhabditida</taxon>
        <taxon>Tylenchina</taxon>
        <taxon>Tylenchomorpha</taxon>
        <taxon>Aphelenchoidea</taxon>
        <taxon>Aphelenchoididae</taxon>
        <taxon>Bursaphelenchus</taxon>
    </lineage>
</organism>
<dbReference type="EMBL" id="CAJFCV020000005">
    <property type="protein sequence ID" value="CAG9125740.1"/>
    <property type="molecule type" value="Genomic_DNA"/>
</dbReference>